<protein>
    <submittedName>
        <fullName evidence="2">DUF4263 domain-containing protein</fullName>
    </submittedName>
</protein>
<sequence>MATIRKTEGGIEYLFGLLKEKTKTVTRAAFWKIPHKTPQEDICLKIGRYNKNGFAPDTLEVENPKSELTLDNEEFQKLLAFLSENYEPFKKGVKEYIPIDEKFDHQQVKHLKAIFADPDKQKVLDFIAKNNILPEDLIASLQNQTRINAVREFENMLDQNLVEQKWQEWLKNNDWVLGSEFVRILDEREIDTANITDYLMQAYDGFLDIIEIKRPEGSLRYWADAQDHGNYVPSADLTKAITQATKYIYEVEREANSVKFLERVGNVKTIKPRCILIFGRSNDWNNEQREAFRILNSSYHNLTIMTYDHVLSRAKRILGIDEPEKINQNTDIEEVNIADIPF</sequence>
<reference evidence="3" key="1">
    <citation type="submission" date="2017-09" db="EMBL/GenBank/DDBJ databases">
        <title>Depth-based differentiation of microbial function through sediment-hosted aquifers and enrichment of novel symbionts in the deep terrestrial subsurface.</title>
        <authorList>
            <person name="Probst A.J."/>
            <person name="Ladd B."/>
            <person name="Jarett J.K."/>
            <person name="Geller-Mcgrath D.E."/>
            <person name="Sieber C.M.K."/>
            <person name="Emerson J.B."/>
            <person name="Anantharaman K."/>
            <person name="Thomas B.C."/>
            <person name="Malmstrom R."/>
            <person name="Stieglmeier M."/>
            <person name="Klingl A."/>
            <person name="Woyke T."/>
            <person name="Ryan C.M."/>
            <person name="Banfield J.F."/>
        </authorList>
    </citation>
    <scope>NUCLEOTIDE SEQUENCE [LARGE SCALE GENOMIC DNA]</scope>
</reference>
<dbReference type="AlphaFoldDB" id="A0A2M7DP50"/>
<feature type="domain" description="Shedu protein SduA C-terminal" evidence="1">
    <location>
        <begin position="162"/>
        <end position="310"/>
    </location>
</feature>
<dbReference type="Proteomes" id="UP000228896">
    <property type="component" value="Unassembled WGS sequence"/>
</dbReference>
<dbReference type="EMBL" id="PETS01000058">
    <property type="protein sequence ID" value="PIV51537.1"/>
    <property type="molecule type" value="Genomic_DNA"/>
</dbReference>
<evidence type="ECO:0000313" key="3">
    <source>
        <dbReference type="Proteomes" id="UP000228896"/>
    </source>
</evidence>
<gene>
    <name evidence="2" type="ORF">COS18_02595</name>
</gene>
<accession>A0A2M7DP50</accession>
<comment type="caution">
    <text evidence="2">The sequence shown here is derived from an EMBL/GenBank/DDBJ whole genome shotgun (WGS) entry which is preliminary data.</text>
</comment>
<dbReference type="InterPro" id="IPR025359">
    <property type="entry name" value="SduA_C"/>
</dbReference>
<evidence type="ECO:0000313" key="2">
    <source>
        <dbReference type="EMBL" id="PIV51537.1"/>
    </source>
</evidence>
<evidence type="ECO:0000259" key="1">
    <source>
        <dbReference type="Pfam" id="PF14082"/>
    </source>
</evidence>
<name>A0A2M7DP50_9BACT</name>
<proteinExistence type="predicted"/>
<dbReference type="Pfam" id="PF14082">
    <property type="entry name" value="SduA_C"/>
    <property type="match status" value="1"/>
</dbReference>
<organism evidence="2 3">
    <name type="scientific">Candidatus Falkowbacteria bacterium CG02_land_8_20_14_3_00_36_14</name>
    <dbReference type="NCBI Taxonomy" id="1974560"/>
    <lineage>
        <taxon>Bacteria</taxon>
        <taxon>Candidatus Falkowiibacteriota</taxon>
    </lineage>
</organism>